<dbReference type="OrthoDB" id="2019384at2759"/>
<protein>
    <recommendedName>
        <fullName evidence="3">Sushi domain-containing protein</fullName>
    </recommendedName>
</protein>
<proteinExistence type="predicted"/>
<dbReference type="Proteomes" id="UP000007819">
    <property type="component" value="Chromosome A2"/>
</dbReference>
<dbReference type="RefSeq" id="XP_029345079.1">
    <property type="nucleotide sequence ID" value="XM_029489219.1"/>
</dbReference>
<dbReference type="SUPFAM" id="SSF50494">
    <property type="entry name" value="Trypsin-like serine proteases"/>
    <property type="match status" value="1"/>
</dbReference>
<dbReference type="Gene3D" id="2.10.70.10">
    <property type="entry name" value="Complement Module, domain 1"/>
    <property type="match status" value="1"/>
</dbReference>
<sequence>MFNVCVMYKISLVSGLNLDITIGGAGIFFLHSNSYFLTGVMISRFNEINDTVLGFIDMKYHVQWIRGILNEHVTVNSCVLPTVEGVLYYYEGSNEILSPGTLINHHLTVIENCEVGYHKAYPNGFRFCQRTGNWLSSTEKLCFKMCPPLISDSLDIKCSHNGKYANCSNLSILDTIATLSCKPTFTAPNGQEISLELFCQSNGLWNKQLYRCNPYCGRVYVENQVLIDNGDRALVGTAPWNVGIYQLNKINYNYDMICGGSIISPQLSHFCGSLFLAKSCVI</sequence>
<name>A0A8R2NPS3_ACYPI</name>
<dbReference type="EnsemblMetazoa" id="XM_029489219.1">
    <property type="protein sequence ID" value="XP_029345079.1"/>
    <property type="gene ID" value="LOC107884283"/>
</dbReference>
<dbReference type="InterPro" id="IPR009003">
    <property type="entry name" value="Peptidase_S1_PA"/>
</dbReference>
<evidence type="ECO:0000313" key="2">
    <source>
        <dbReference type="Proteomes" id="UP000007819"/>
    </source>
</evidence>
<dbReference type="InterPro" id="IPR043504">
    <property type="entry name" value="Peptidase_S1_PA_chymotrypsin"/>
</dbReference>
<dbReference type="RefSeq" id="XP_029345078.1">
    <property type="nucleotide sequence ID" value="XM_029489218.1"/>
</dbReference>
<accession>A0A8R2NPS3</accession>
<dbReference type="EnsemblMetazoa" id="XM_029489218.1">
    <property type="protein sequence ID" value="XP_029345078.1"/>
    <property type="gene ID" value="LOC107884283"/>
</dbReference>
<dbReference type="AlphaFoldDB" id="A0A8R2NPS3"/>
<reference evidence="2" key="1">
    <citation type="submission" date="2010-06" db="EMBL/GenBank/DDBJ databases">
        <authorList>
            <person name="Jiang H."/>
            <person name="Abraham K."/>
            <person name="Ali S."/>
            <person name="Alsbrooks S.L."/>
            <person name="Anim B.N."/>
            <person name="Anosike U.S."/>
            <person name="Attaway T."/>
            <person name="Bandaranaike D.P."/>
            <person name="Battles P.K."/>
            <person name="Bell S.N."/>
            <person name="Bell A.V."/>
            <person name="Beltran B."/>
            <person name="Bickham C."/>
            <person name="Bustamante Y."/>
            <person name="Caleb T."/>
            <person name="Canada A."/>
            <person name="Cardenas V."/>
            <person name="Carter K."/>
            <person name="Chacko J."/>
            <person name="Chandrabose M.N."/>
            <person name="Chavez D."/>
            <person name="Chavez A."/>
            <person name="Chen L."/>
            <person name="Chu H.-S."/>
            <person name="Claassen K.J."/>
            <person name="Cockrell R."/>
            <person name="Collins M."/>
            <person name="Cooper J.A."/>
            <person name="Cree A."/>
            <person name="Curry S.M."/>
            <person name="Da Y."/>
            <person name="Dao M.D."/>
            <person name="Das B."/>
            <person name="Davila M.-L."/>
            <person name="Davy-Carroll L."/>
            <person name="Denson S."/>
            <person name="Dinh H."/>
            <person name="Ebong V.E."/>
            <person name="Edwards J.R."/>
            <person name="Egan A."/>
            <person name="El-Daye J."/>
            <person name="Escobedo L."/>
            <person name="Fernandez S."/>
            <person name="Fernando P.R."/>
            <person name="Flagg N."/>
            <person name="Forbes L.D."/>
            <person name="Fowler R.G."/>
            <person name="Fu Q."/>
            <person name="Gabisi R.A."/>
            <person name="Ganer J."/>
            <person name="Garbino Pronczuk A."/>
            <person name="Garcia R.M."/>
            <person name="Garner T."/>
            <person name="Garrett T.E."/>
            <person name="Gonzalez D.A."/>
            <person name="Hamid H."/>
            <person name="Hawkins E.S."/>
            <person name="Hirani K."/>
            <person name="Hogues M.E."/>
            <person name="Hollins B."/>
            <person name="Hsiao C.-H."/>
            <person name="Jabil R."/>
            <person name="James M.L."/>
            <person name="Jhangiani S.N."/>
            <person name="Johnson B."/>
            <person name="Johnson Q."/>
            <person name="Joshi V."/>
            <person name="Kalu J.B."/>
            <person name="Kam C."/>
            <person name="Kashfia A."/>
            <person name="Keebler J."/>
            <person name="Kisamo H."/>
            <person name="Kovar C.L."/>
            <person name="Lago L.A."/>
            <person name="Lai C.-Y."/>
            <person name="Laidlaw J."/>
            <person name="Lara F."/>
            <person name="Le T.-K."/>
            <person name="Lee S.L."/>
            <person name="Legall F.H."/>
            <person name="Lemon S.J."/>
            <person name="Lewis L.R."/>
            <person name="Li B."/>
            <person name="Liu Y."/>
            <person name="Liu Y.-S."/>
            <person name="Lopez J."/>
            <person name="Lozado R.J."/>
            <person name="Lu J."/>
            <person name="Madu R.C."/>
            <person name="Maheshwari M."/>
            <person name="Maheshwari R."/>
            <person name="Malloy K."/>
            <person name="Martinez E."/>
            <person name="Mathew T."/>
            <person name="Mercado I.C."/>
            <person name="Mercado C."/>
            <person name="Meyer B."/>
            <person name="Montgomery K."/>
            <person name="Morgan M.B."/>
            <person name="Munidasa M."/>
            <person name="Nazareth L.V."/>
            <person name="Nelson J."/>
            <person name="Ng B.M."/>
            <person name="Nguyen N.B."/>
            <person name="Nguyen P.Q."/>
            <person name="Nguyen T."/>
            <person name="Obregon M."/>
            <person name="Okwuonu G.O."/>
            <person name="Onwere C.G."/>
            <person name="Orozco G."/>
            <person name="Parra A."/>
            <person name="Patel S."/>
            <person name="Patil S."/>
            <person name="Perez A."/>
            <person name="Perez Y."/>
            <person name="Pham C."/>
            <person name="Primus E.L."/>
            <person name="Pu L.-L."/>
            <person name="Puazo M."/>
            <person name="Qin X."/>
            <person name="Quiroz J.B."/>
            <person name="Reese J."/>
            <person name="Richards S."/>
            <person name="Rives C.M."/>
            <person name="Robberts R."/>
            <person name="Ruiz S.J."/>
            <person name="Ruiz M.J."/>
            <person name="Santibanez J."/>
            <person name="Schneider B.W."/>
            <person name="Sisson I."/>
            <person name="Smith M."/>
            <person name="Sodergren E."/>
            <person name="Song X.-Z."/>
            <person name="Song B.B."/>
            <person name="Summersgill H."/>
            <person name="Thelus R."/>
            <person name="Thornton R.D."/>
            <person name="Trejos Z.Y."/>
            <person name="Usmani K."/>
            <person name="Vattathil S."/>
            <person name="Villasana D."/>
            <person name="Walker D.L."/>
            <person name="Wang S."/>
            <person name="Wang K."/>
            <person name="White C.S."/>
            <person name="Williams A.C."/>
            <person name="Williamson J."/>
            <person name="Wilson K."/>
            <person name="Woghiren I.O."/>
            <person name="Woodworth J.R."/>
            <person name="Worley K.C."/>
            <person name="Wright R.A."/>
            <person name="Wu W."/>
            <person name="Young L."/>
            <person name="Zhang L."/>
            <person name="Zhang J."/>
            <person name="Zhu Y."/>
            <person name="Muzny D.M."/>
            <person name="Weinstock G."/>
            <person name="Gibbs R.A."/>
        </authorList>
    </citation>
    <scope>NUCLEOTIDE SEQUENCE [LARGE SCALE GENOMIC DNA]</scope>
    <source>
        <strain evidence="2">LSR1</strain>
    </source>
</reference>
<keyword evidence="2" id="KW-1185">Reference proteome</keyword>
<evidence type="ECO:0008006" key="3">
    <source>
        <dbReference type="Google" id="ProtNLM"/>
    </source>
</evidence>
<organism evidence="1 2">
    <name type="scientific">Acyrthosiphon pisum</name>
    <name type="common">Pea aphid</name>
    <dbReference type="NCBI Taxonomy" id="7029"/>
    <lineage>
        <taxon>Eukaryota</taxon>
        <taxon>Metazoa</taxon>
        <taxon>Ecdysozoa</taxon>
        <taxon>Arthropoda</taxon>
        <taxon>Hexapoda</taxon>
        <taxon>Insecta</taxon>
        <taxon>Pterygota</taxon>
        <taxon>Neoptera</taxon>
        <taxon>Paraneoptera</taxon>
        <taxon>Hemiptera</taxon>
        <taxon>Sternorrhyncha</taxon>
        <taxon>Aphidomorpha</taxon>
        <taxon>Aphidoidea</taxon>
        <taxon>Aphididae</taxon>
        <taxon>Macrosiphini</taxon>
        <taxon>Acyrthosiphon</taxon>
    </lineage>
</organism>
<dbReference type="GeneID" id="107884283"/>
<dbReference type="Gene3D" id="2.40.10.10">
    <property type="entry name" value="Trypsin-like serine proteases"/>
    <property type="match status" value="1"/>
</dbReference>
<reference evidence="1" key="2">
    <citation type="submission" date="2022-06" db="UniProtKB">
        <authorList>
            <consortium name="EnsemblMetazoa"/>
        </authorList>
    </citation>
    <scope>IDENTIFICATION</scope>
</reference>
<evidence type="ECO:0000313" key="1">
    <source>
        <dbReference type="EnsemblMetazoa" id="XP_029345078.1"/>
    </source>
</evidence>